<evidence type="ECO:0000313" key="3">
    <source>
        <dbReference type="Proteomes" id="UP000193334"/>
    </source>
</evidence>
<dbReference type="SUPFAM" id="SSF54523">
    <property type="entry name" value="Pili subunits"/>
    <property type="match status" value="1"/>
</dbReference>
<dbReference type="NCBIfam" id="TIGR02532">
    <property type="entry name" value="IV_pilin_GFxxxE"/>
    <property type="match status" value="1"/>
</dbReference>
<dbReference type="KEGG" id="pbp:STSP1_01756"/>
<accession>A0A1W6LNN3</accession>
<organism evidence="2 3">
    <name type="scientific">Sedimentisphaera salicampi</name>
    <dbReference type="NCBI Taxonomy" id="1941349"/>
    <lineage>
        <taxon>Bacteria</taxon>
        <taxon>Pseudomonadati</taxon>
        <taxon>Planctomycetota</taxon>
        <taxon>Phycisphaerae</taxon>
        <taxon>Sedimentisphaerales</taxon>
        <taxon>Sedimentisphaeraceae</taxon>
        <taxon>Sedimentisphaera</taxon>
    </lineage>
</organism>
<gene>
    <name evidence="2" type="primary">xcpT_7</name>
    <name evidence="2" type="ORF">STSP1_01756</name>
</gene>
<dbReference type="EMBL" id="CP021023">
    <property type="protein sequence ID" value="ARN57351.1"/>
    <property type="molecule type" value="Genomic_DNA"/>
</dbReference>
<dbReference type="InterPro" id="IPR045584">
    <property type="entry name" value="Pilin-like"/>
</dbReference>
<feature type="transmembrane region" description="Helical" evidence="1">
    <location>
        <begin position="12"/>
        <end position="32"/>
    </location>
</feature>
<evidence type="ECO:0000256" key="1">
    <source>
        <dbReference type="SAM" id="Phobius"/>
    </source>
</evidence>
<keyword evidence="1" id="KW-0472">Membrane</keyword>
<dbReference type="Proteomes" id="UP000193334">
    <property type="component" value="Chromosome"/>
</dbReference>
<proteinExistence type="predicted"/>
<reference evidence="3" key="1">
    <citation type="submission" date="2017-04" db="EMBL/GenBank/DDBJ databases">
        <title>Comparative genomics and description of representatives of a novel lineage of planctomycetes thriving in anoxic sediments.</title>
        <authorList>
            <person name="Spring S."/>
            <person name="Bunk B."/>
            <person name="Sproer C."/>
        </authorList>
    </citation>
    <scope>NUCLEOTIDE SEQUENCE [LARGE SCALE GENOMIC DNA]</scope>
    <source>
        <strain evidence="3">ST-PulAB-D4</strain>
    </source>
</reference>
<name>A0A1W6LNN3_9BACT</name>
<dbReference type="Pfam" id="PF07963">
    <property type="entry name" value="N_methyl"/>
    <property type="match status" value="1"/>
</dbReference>
<dbReference type="STRING" id="1941349.STSP1_01756"/>
<dbReference type="RefSeq" id="WP_226997477.1">
    <property type="nucleotide sequence ID" value="NZ_CP021023.1"/>
</dbReference>
<sequence>MSTRQNKAFTLIELLVVISIIALLMAILMPALGKAREQAKNVLCKNNQRQLITALVTYVADNDSQPLISEGGSEFWFNQIAPYLGDDSYEYDPQANLKGAMAVMMCPSCKPPMEEDPTTYYNPVITNKYQKSGVHNWRYHVSSEGNTYNTQGSKNEGSYTMNTWVGGWRSNSMREGEPSYRKSFRDAFVQREDVPAFSDGAWVDAGPMYDETTQNQPPNEFTSLGAPLGNNMGGMQRVCLDRHDMGINVAFTDGHVDRVELADLWTLKWNKLFQKQHDITMPKSQR</sequence>
<evidence type="ECO:0000313" key="2">
    <source>
        <dbReference type="EMBL" id="ARN57351.1"/>
    </source>
</evidence>
<protein>
    <submittedName>
        <fullName evidence="2">PilD-dependent protein PddA</fullName>
    </submittedName>
</protein>
<dbReference type="Gene3D" id="3.30.700.10">
    <property type="entry name" value="Glycoprotein, Type 4 Pilin"/>
    <property type="match status" value="1"/>
</dbReference>
<dbReference type="AlphaFoldDB" id="A0A1W6LNN3"/>
<dbReference type="InterPro" id="IPR012902">
    <property type="entry name" value="N_methyl_site"/>
</dbReference>
<keyword evidence="3" id="KW-1185">Reference proteome</keyword>
<keyword evidence="1" id="KW-0812">Transmembrane</keyword>
<dbReference type="PANTHER" id="PTHR30093">
    <property type="entry name" value="GENERAL SECRETION PATHWAY PROTEIN G"/>
    <property type="match status" value="1"/>
</dbReference>
<keyword evidence="1" id="KW-1133">Transmembrane helix</keyword>